<feature type="compositionally biased region" description="Basic and acidic residues" evidence="1">
    <location>
        <begin position="163"/>
        <end position="173"/>
    </location>
</feature>
<dbReference type="Proteomes" id="UP000317422">
    <property type="component" value="Unassembled WGS sequence"/>
</dbReference>
<feature type="region of interest" description="Disordered" evidence="1">
    <location>
        <begin position="163"/>
        <end position="192"/>
    </location>
</feature>
<proteinExistence type="predicted"/>
<protein>
    <submittedName>
        <fullName evidence="2">Uncharacterized protein</fullName>
    </submittedName>
</protein>
<evidence type="ECO:0000313" key="3">
    <source>
        <dbReference type="Proteomes" id="UP000317422"/>
    </source>
</evidence>
<feature type="compositionally biased region" description="Acidic residues" evidence="1">
    <location>
        <begin position="177"/>
        <end position="188"/>
    </location>
</feature>
<reference evidence="2 3" key="1">
    <citation type="submission" date="2019-06" db="EMBL/GenBank/DDBJ databases">
        <title>Sequencing the genomes of 1000 actinobacteria strains.</title>
        <authorList>
            <person name="Klenk H.-P."/>
        </authorList>
    </citation>
    <scope>NUCLEOTIDE SEQUENCE [LARGE SCALE GENOMIC DNA]</scope>
    <source>
        <strain evidence="2 3">DSM 45015</strain>
    </source>
</reference>
<accession>A0A543N6P3</accession>
<dbReference type="EMBL" id="VFQC01000003">
    <property type="protein sequence ID" value="TQN27494.1"/>
    <property type="molecule type" value="Genomic_DNA"/>
</dbReference>
<evidence type="ECO:0000313" key="2">
    <source>
        <dbReference type="EMBL" id="TQN27494.1"/>
    </source>
</evidence>
<dbReference type="AlphaFoldDB" id="A0A543N6P3"/>
<sequence length="266" mass="30036">MNDGNYKHTDNDGDIVHIVDSTTITSCGTDGEKTSVYLPSSTAERITMALAILGHHPAQVVPVSLDTRDDTRRVRSDLYDLIGSLTGETRSAVRRTLRHLERLSSELEQVRTDRDRFHTAWQSARVRAADTRESAEMSRWFAYEFSGDVLELRRELAAARAERDQLRDQRDQLAAEAEPDEDETDEDDGYTHTWRVDGRTVCGLSGEEVTTVPWPSTCPECDRHYERLADRQDYATLSPEPGDEVPDLAELSDRIAALEQRLDAAE</sequence>
<keyword evidence="3" id="KW-1185">Reference proteome</keyword>
<name>A0A543N6P3_9ACTN</name>
<evidence type="ECO:0000256" key="1">
    <source>
        <dbReference type="SAM" id="MobiDB-lite"/>
    </source>
</evidence>
<organism evidence="2 3">
    <name type="scientific">Haloactinospora alba</name>
    <dbReference type="NCBI Taxonomy" id="405555"/>
    <lineage>
        <taxon>Bacteria</taxon>
        <taxon>Bacillati</taxon>
        <taxon>Actinomycetota</taxon>
        <taxon>Actinomycetes</taxon>
        <taxon>Streptosporangiales</taxon>
        <taxon>Nocardiopsidaceae</taxon>
        <taxon>Haloactinospora</taxon>
    </lineage>
</organism>
<gene>
    <name evidence="2" type="ORF">FHX37_4214</name>
</gene>
<dbReference type="RefSeq" id="WP_141925902.1">
    <property type="nucleotide sequence ID" value="NZ_VFQC01000003.1"/>
</dbReference>
<comment type="caution">
    <text evidence="2">The sequence shown here is derived from an EMBL/GenBank/DDBJ whole genome shotgun (WGS) entry which is preliminary data.</text>
</comment>